<proteinExistence type="predicted"/>
<name>A0A7Y4K2T4_9BACT</name>
<reference evidence="2 3" key="1">
    <citation type="submission" date="2020-05" db="EMBL/GenBank/DDBJ databases">
        <authorList>
            <person name="Whitworth D."/>
        </authorList>
    </citation>
    <scope>NUCLEOTIDE SEQUENCE [LARGE SCALE GENOMIC DNA]</scope>
    <source>
        <strain evidence="2 3">CA046A</strain>
    </source>
</reference>
<dbReference type="RefSeq" id="WP_171421822.1">
    <property type="nucleotide sequence ID" value="NZ_JABFJW010000534.1"/>
</dbReference>
<dbReference type="AlphaFoldDB" id="A0A7Y4K2T4"/>
<gene>
    <name evidence="2" type="ORF">HNS30_37650</name>
</gene>
<comment type="caution">
    <text evidence="2">The sequence shown here is derived from an EMBL/GenBank/DDBJ whole genome shotgun (WGS) entry which is preliminary data.</text>
</comment>
<dbReference type="EMBL" id="JABFJW010000534">
    <property type="protein sequence ID" value="NOK14752.1"/>
    <property type="molecule type" value="Genomic_DNA"/>
</dbReference>
<keyword evidence="1" id="KW-0175">Coiled coil</keyword>
<evidence type="ECO:0000256" key="1">
    <source>
        <dbReference type="SAM" id="Coils"/>
    </source>
</evidence>
<protein>
    <submittedName>
        <fullName evidence="2">Uncharacterized protein</fullName>
    </submittedName>
</protein>
<dbReference type="Proteomes" id="UP000528460">
    <property type="component" value="Unassembled WGS sequence"/>
</dbReference>
<feature type="coiled-coil region" evidence="1">
    <location>
        <begin position="44"/>
        <end position="82"/>
    </location>
</feature>
<evidence type="ECO:0000313" key="3">
    <source>
        <dbReference type="Proteomes" id="UP000528460"/>
    </source>
</evidence>
<accession>A0A7Y4K2T4</accession>
<evidence type="ECO:0000313" key="2">
    <source>
        <dbReference type="EMBL" id="NOK14752.1"/>
    </source>
</evidence>
<organism evidence="2 3">
    <name type="scientific">Corallococcus exercitus</name>
    <dbReference type="NCBI Taxonomy" id="2316736"/>
    <lineage>
        <taxon>Bacteria</taxon>
        <taxon>Pseudomonadati</taxon>
        <taxon>Myxococcota</taxon>
        <taxon>Myxococcia</taxon>
        <taxon>Myxococcales</taxon>
        <taxon>Cystobacterineae</taxon>
        <taxon>Myxococcaceae</taxon>
        <taxon>Corallococcus</taxon>
    </lineage>
</organism>
<sequence length="88" mass="10578">MAENTQKPMPGLETLRTLRDELRLKMHLAGMETRERWRMLEPKVREAEQRADELTQEGQWLVDELVRHLRELNKEIHEHRNGRDAPRA</sequence>